<name>A0ABW1M1A7_9ACTN</name>
<dbReference type="RefSeq" id="WP_386399572.1">
    <property type="nucleotide sequence ID" value="NZ_JBHSPT010000045.1"/>
</dbReference>
<proteinExistence type="predicted"/>
<comment type="caution">
    <text evidence="1">The sequence shown here is derived from an EMBL/GenBank/DDBJ whole genome shotgun (WGS) entry which is preliminary data.</text>
</comment>
<reference evidence="2" key="1">
    <citation type="journal article" date="2019" name="Int. J. Syst. Evol. Microbiol.">
        <title>The Global Catalogue of Microorganisms (GCM) 10K type strain sequencing project: providing services to taxonomists for standard genome sequencing and annotation.</title>
        <authorList>
            <consortium name="The Broad Institute Genomics Platform"/>
            <consortium name="The Broad Institute Genome Sequencing Center for Infectious Disease"/>
            <person name="Wu L."/>
            <person name="Ma J."/>
        </authorList>
    </citation>
    <scope>NUCLEOTIDE SEQUENCE [LARGE SCALE GENOMIC DNA]</scope>
    <source>
        <strain evidence="2">JCM 12763</strain>
    </source>
</reference>
<accession>A0ABW1M1A7</accession>
<protein>
    <submittedName>
        <fullName evidence="1">Uncharacterized protein</fullName>
    </submittedName>
</protein>
<sequence length="47" mass="5104">MTPDLWTTDFRVVPYVTRPGAPVSTRATYVVENGRPGVQLDSEGPAV</sequence>
<keyword evidence="2" id="KW-1185">Reference proteome</keyword>
<dbReference type="Proteomes" id="UP001596242">
    <property type="component" value="Unassembled WGS sequence"/>
</dbReference>
<evidence type="ECO:0000313" key="1">
    <source>
        <dbReference type="EMBL" id="MFC6057630.1"/>
    </source>
</evidence>
<evidence type="ECO:0000313" key="2">
    <source>
        <dbReference type="Proteomes" id="UP001596242"/>
    </source>
</evidence>
<dbReference type="EMBL" id="JBHSPT010000045">
    <property type="protein sequence ID" value="MFC6057630.1"/>
    <property type="molecule type" value="Genomic_DNA"/>
</dbReference>
<gene>
    <name evidence="1" type="ORF">ACFP50_19875</name>
</gene>
<organism evidence="1 2">
    <name type="scientific">Streptomyces pratens</name>
    <dbReference type="NCBI Taxonomy" id="887456"/>
    <lineage>
        <taxon>Bacteria</taxon>
        <taxon>Bacillati</taxon>
        <taxon>Actinomycetota</taxon>
        <taxon>Actinomycetes</taxon>
        <taxon>Kitasatosporales</taxon>
        <taxon>Streptomycetaceae</taxon>
        <taxon>Streptomyces</taxon>
    </lineage>
</organism>